<evidence type="ECO:0000256" key="1">
    <source>
        <dbReference type="ARBA" id="ARBA00001941"/>
    </source>
</evidence>
<dbReference type="GO" id="GO:0016810">
    <property type="term" value="F:hydrolase activity, acting on carbon-nitrogen (but not peptide) bonds"/>
    <property type="evidence" value="ECO:0007669"/>
    <property type="project" value="InterPro"/>
</dbReference>
<dbReference type="Proteomes" id="UP000238274">
    <property type="component" value="Unassembled WGS sequence"/>
</dbReference>
<keyword evidence="8" id="KW-0449">Lipoprotein</keyword>
<evidence type="ECO:0000256" key="5">
    <source>
        <dbReference type="ARBA" id="ARBA00022729"/>
    </source>
</evidence>
<evidence type="ECO:0000259" key="10">
    <source>
        <dbReference type="PROSITE" id="PS51677"/>
    </source>
</evidence>
<dbReference type="PROSITE" id="PS51677">
    <property type="entry name" value="NODB"/>
    <property type="match status" value="1"/>
</dbReference>
<organism evidence="11 12">
    <name type="scientific">Puccinia striiformis</name>
    <dbReference type="NCBI Taxonomy" id="27350"/>
    <lineage>
        <taxon>Eukaryota</taxon>
        <taxon>Fungi</taxon>
        <taxon>Dikarya</taxon>
        <taxon>Basidiomycota</taxon>
        <taxon>Pucciniomycotina</taxon>
        <taxon>Pucciniomycetes</taxon>
        <taxon>Pucciniales</taxon>
        <taxon>Pucciniaceae</taxon>
        <taxon>Puccinia</taxon>
    </lineage>
</organism>
<keyword evidence="6" id="KW-0378">Hydrolase</keyword>
<feature type="domain" description="NodB homology" evidence="10">
    <location>
        <begin position="30"/>
        <end position="194"/>
    </location>
</feature>
<keyword evidence="3" id="KW-0472">Membrane</keyword>
<accession>A0A2S4VH15</accession>
<dbReference type="GO" id="GO:0046872">
    <property type="term" value="F:metal ion binding"/>
    <property type="evidence" value="ECO:0007669"/>
    <property type="project" value="UniProtKB-KW"/>
</dbReference>
<dbReference type="InterPro" id="IPR011330">
    <property type="entry name" value="Glyco_hydro/deAcase_b/a-brl"/>
</dbReference>
<keyword evidence="5 9" id="KW-0732">Signal</keyword>
<evidence type="ECO:0000256" key="7">
    <source>
        <dbReference type="ARBA" id="ARBA00023277"/>
    </source>
</evidence>
<comment type="caution">
    <text evidence="11">The sequence shown here is derived from an EMBL/GenBank/DDBJ whole genome shotgun (WGS) entry which is preliminary data.</text>
</comment>
<name>A0A2S4VH15_9BASI</name>
<keyword evidence="3" id="KW-0325">Glycoprotein</keyword>
<dbReference type="AlphaFoldDB" id="A0A2S4VH15"/>
<comment type="subcellular location">
    <subcellularLocation>
        <location evidence="2">Cell membrane</location>
        <topology evidence="2">Lipid-anchor</topology>
        <topology evidence="2">GPI-anchor</topology>
    </subcellularLocation>
</comment>
<feature type="chain" id="PRO_5015665627" description="NodB homology domain-containing protein" evidence="9">
    <location>
        <begin position="21"/>
        <end position="194"/>
    </location>
</feature>
<dbReference type="GO" id="GO:0005886">
    <property type="term" value="C:plasma membrane"/>
    <property type="evidence" value="ECO:0007669"/>
    <property type="project" value="UniProtKB-SubCell"/>
</dbReference>
<evidence type="ECO:0000256" key="6">
    <source>
        <dbReference type="ARBA" id="ARBA00022801"/>
    </source>
</evidence>
<evidence type="ECO:0000313" key="11">
    <source>
        <dbReference type="EMBL" id="POW08823.1"/>
    </source>
</evidence>
<reference evidence="12" key="3">
    <citation type="journal article" date="2018" name="Mol. Plant Microbe Interact.">
        <title>Genome sequence resources for the wheat stripe rust pathogen (Puccinia striiformis f. sp. tritici) and the barley stripe rust pathogen (Puccinia striiformis f. sp. hordei).</title>
        <authorList>
            <person name="Xia C."/>
            <person name="Wang M."/>
            <person name="Yin C."/>
            <person name="Cornejo O.E."/>
            <person name="Hulbert S.H."/>
            <person name="Chen X."/>
        </authorList>
    </citation>
    <scope>NUCLEOTIDE SEQUENCE [LARGE SCALE GENOMIC DNA]</scope>
    <source>
        <strain evidence="12">93TX-2</strain>
    </source>
</reference>
<dbReference type="InterPro" id="IPR002509">
    <property type="entry name" value="NODB_dom"/>
</dbReference>
<dbReference type="PANTHER" id="PTHR46471:SF2">
    <property type="entry name" value="CHITIN DEACETYLASE-RELATED"/>
    <property type="match status" value="1"/>
</dbReference>
<dbReference type="EMBL" id="PKSM01000133">
    <property type="protein sequence ID" value="POW08823.1"/>
    <property type="molecule type" value="Genomic_DNA"/>
</dbReference>
<evidence type="ECO:0000256" key="3">
    <source>
        <dbReference type="ARBA" id="ARBA00022622"/>
    </source>
</evidence>
<dbReference type="GO" id="GO:0098552">
    <property type="term" value="C:side of membrane"/>
    <property type="evidence" value="ECO:0007669"/>
    <property type="project" value="UniProtKB-KW"/>
</dbReference>
<evidence type="ECO:0000256" key="2">
    <source>
        <dbReference type="ARBA" id="ARBA00004609"/>
    </source>
</evidence>
<keyword evidence="7" id="KW-0119">Carbohydrate metabolism</keyword>
<evidence type="ECO:0000256" key="8">
    <source>
        <dbReference type="ARBA" id="ARBA00023288"/>
    </source>
</evidence>
<dbReference type="VEuPathDB" id="FungiDB:PSHT_09383"/>
<keyword evidence="12" id="KW-1185">Reference proteome</keyword>
<feature type="signal peptide" evidence="9">
    <location>
        <begin position="1"/>
        <end position="20"/>
    </location>
</feature>
<dbReference type="Gene3D" id="3.20.20.370">
    <property type="entry name" value="Glycoside hydrolase/deacetylase"/>
    <property type="match status" value="1"/>
</dbReference>
<dbReference type="PANTHER" id="PTHR46471">
    <property type="entry name" value="CHITIN DEACETYLASE"/>
    <property type="match status" value="1"/>
</dbReference>
<evidence type="ECO:0000256" key="9">
    <source>
        <dbReference type="SAM" id="SignalP"/>
    </source>
</evidence>
<dbReference type="OrthoDB" id="2125469at2759"/>
<dbReference type="VEuPathDB" id="FungiDB:PSTT_07860"/>
<comment type="cofactor">
    <cofactor evidence="1">
        <name>Co(2+)</name>
        <dbReference type="ChEBI" id="CHEBI:48828"/>
    </cofactor>
</comment>
<protein>
    <recommendedName>
        <fullName evidence="10">NodB homology domain-containing protein</fullName>
    </recommendedName>
</protein>
<keyword evidence="4" id="KW-0479">Metal-binding</keyword>
<dbReference type="SUPFAM" id="SSF88713">
    <property type="entry name" value="Glycoside hydrolase/deacetylase"/>
    <property type="match status" value="1"/>
</dbReference>
<evidence type="ECO:0000313" key="12">
    <source>
        <dbReference type="Proteomes" id="UP000238274"/>
    </source>
</evidence>
<dbReference type="Pfam" id="PF01522">
    <property type="entry name" value="Polysacc_deac_1"/>
    <property type="match status" value="1"/>
</dbReference>
<reference evidence="11 12" key="1">
    <citation type="submission" date="2017-12" db="EMBL/GenBank/DDBJ databases">
        <title>Gene loss provides genomic basis for host adaptation in cereal stripe rust fungi.</title>
        <authorList>
            <person name="Xia C."/>
        </authorList>
    </citation>
    <scope>NUCLEOTIDE SEQUENCE [LARGE SCALE GENOMIC DNA]</scope>
    <source>
        <strain evidence="11 12">93TX-2</strain>
    </source>
</reference>
<sequence length="194" mass="21988">MNSILYLSSLVALLSQLVQADPPTICSRPGLAALTFDDGPYDYQNQIGDYLHNRGINGTFFVNGNNYDCIYDEQYVQRLKRRPLNWIAYLVAPKYQHLVGPTLNQQLDLVERALMKILGVKPKFFRAPYGEHNKQSLDILAKRGYTVVDWSFDSGDSVGATPESSMKGYNKLARSFPPLRSLSITRLTKLRPQK</sequence>
<dbReference type="GO" id="GO:0005975">
    <property type="term" value="P:carbohydrate metabolic process"/>
    <property type="evidence" value="ECO:0007669"/>
    <property type="project" value="InterPro"/>
</dbReference>
<gene>
    <name evidence="11" type="ORF">PSHT_09383</name>
</gene>
<proteinExistence type="predicted"/>
<evidence type="ECO:0000256" key="4">
    <source>
        <dbReference type="ARBA" id="ARBA00022723"/>
    </source>
</evidence>
<keyword evidence="3" id="KW-0336">GPI-anchor</keyword>
<reference evidence="12" key="2">
    <citation type="journal article" date="2018" name="BMC Genomics">
        <title>Genomic insights into host adaptation between the wheat stripe rust pathogen (Puccinia striiformis f. sp. tritici) and the barley stripe rust pathogen (Puccinia striiformis f. sp. hordei).</title>
        <authorList>
            <person name="Xia C."/>
            <person name="Wang M."/>
            <person name="Yin C."/>
            <person name="Cornejo O.E."/>
            <person name="Hulbert S.H."/>
            <person name="Chen X."/>
        </authorList>
    </citation>
    <scope>NUCLEOTIDE SEQUENCE [LARGE SCALE GENOMIC DNA]</scope>
    <source>
        <strain evidence="12">93TX-2</strain>
    </source>
</reference>